<evidence type="ECO:0000256" key="1">
    <source>
        <dbReference type="ARBA" id="ARBA00010523"/>
    </source>
</evidence>
<comment type="similarity">
    <text evidence="1">Belongs to the PGI/PMI family.</text>
</comment>
<proteinExistence type="inferred from homology"/>
<dbReference type="SUPFAM" id="SSF53697">
    <property type="entry name" value="SIS domain"/>
    <property type="match status" value="1"/>
</dbReference>
<organism evidence="4 5">
    <name type="scientific">Streptomyces bohaiensis</name>
    <dbReference type="NCBI Taxonomy" id="1431344"/>
    <lineage>
        <taxon>Bacteria</taxon>
        <taxon>Bacillati</taxon>
        <taxon>Actinomycetota</taxon>
        <taxon>Actinomycetes</taxon>
        <taxon>Kitasatosporales</taxon>
        <taxon>Streptomycetaceae</taxon>
        <taxon>Streptomyces</taxon>
    </lineage>
</organism>
<comment type="caution">
    <text evidence="4">The sequence shown here is derived from an EMBL/GenBank/DDBJ whole genome shotgun (WGS) entry which is preliminary data.</text>
</comment>
<evidence type="ECO:0000259" key="3">
    <source>
        <dbReference type="Pfam" id="PF10432"/>
    </source>
</evidence>
<evidence type="ECO:0000313" key="5">
    <source>
        <dbReference type="Proteomes" id="UP000727056"/>
    </source>
</evidence>
<keyword evidence="5" id="KW-1185">Reference proteome</keyword>
<gene>
    <name evidence="4" type="ORF">HCN52_21760</name>
</gene>
<keyword evidence="2 4" id="KW-0413">Isomerase</keyword>
<name>A0ABX1CJ52_9ACTN</name>
<feature type="domain" description="Bifunctional glucose-6-phosphate/mannose-6-phosphate isomerase C-terminal" evidence="3">
    <location>
        <begin position="173"/>
        <end position="326"/>
    </location>
</feature>
<dbReference type="Pfam" id="PF10432">
    <property type="entry name" value="bact-PGI_C"/>
    <property type="match status" value="1"/>
</dbReference>
<dbReference type="InterPro" id="IPR046348">
    <property type="entry name" value="SIS_dom_sf"/>
</dbReference>
<evidence type="ECO:0000256" key="2">
    <source>
        <dbReference type="ARBA" id="ARBA00023235"/>
    </source>
</evidence>
<dbReference type="Gene3D" id="3.40.50.10490">
    <property type="entry name" value="Glucose-6-phosphate isomerase like protein, domain 1"/>
    <property type="match status" value="1"/>
</dbReference>
<feature type="non-terminal residue" evidence="4">
    <location>
        <position position="1"/>
    </location>
</feature>
<protein>
    <submittedName>
        <fullName evidence="4">Mannose-6-phosphate isomerase</fullName>
    </submittedName>
</protein>
<dbReference type="InterPro" id="IPR019490">
    <property type="entry name" value="Glu6P/Mann6P_isomerase_C"/>
</dbReference>
<dbReference type="EMBL" id="JAAVJC010000321">
    <property type="protein sequence ID" value="NJQ17487.1"/>
    <property type="molecule type" value="Genomic_DNA"/>
</dbReference>
<sequence>PATVLVAGPGPDVPLAAAVLAALGDGAVRVVQLTATGPAADPGLLRWQLPRWAGPLDVVVLTSADGSESGLVELLDQAHRRGCALASVAPGGSPLAEATARRRMPALRATTAEHLEPADHPAAPGGHWPLLTATLMLGDRLGVCEADGAALDALADRLDATAERCGPVVPTRDNPAKTLAVGCEGALPLLWSEGDLATAVADHAARLLHALPGVPALAAPLPRALTEHAALLTARRSGGDPDDFFRDRAEDEPELHPRVILLDSPAPADVPPGADLPPRAAAAARDLARRHGVAFGELTAAEGGHPLETTGELLAQLDFTAVYLTLTATARS</sequence>
<accession>A0ABX1CJ52</accession>
<evidence type="ECO:0000313" key="4">
    <source>
        <dbReference type="EMBL" id="NJQ17487.1"/>
    </source>
</evidence>
<dbReference type="GO" id="GO:0016853">
    <property type="term" value="F:isomerase activity"/>
    <property type="evidence" value="ECO:0007669"/>
    <property type="project" value="UniProtKB-KW"/>
</dbReference>
<dbReference type="RefSeq" id="WP_168090149.1">
    <property type="nucleotide sequence ID" value="NZ_JAAVJC010000321.1"/>
</dbReference>
<dbReference type="Proteomes" id="UP000727056">
    <property type="component" value="Unassembled WGS sequence"/>
</dbReference>
<reference evidence="4 5" key="1">
    <citation type="submission" date="2020-03" db="EMBL/GenBank/DDBJ databases">
        <title>Draft genome of Streptomyces sp. ventii, isolated from the Axial Seamount in the Pacific Ocean, and resequencing of the two type strains Streptomyces lonarensis strain NCL 716 and Streptomyces bohaiensis strain 11A07.</title>
        <authorList>
            <person name="Loughran R.M."/>
            <person name="Pfannmuller K.M."/>
            <person name="Wasson B.J."/>
            <person name="Deadmond M.C."/>
            <person name="Paddock B.E."/>
            <person name="Koyack M.J."/>
            <person name="Gallegos D.A."/>
            <person name="Mitchell E.A."/>
            <person name="Ushijima B."/>
            <person name="Saw J.H."/>
            <person name="Mcphail K.L."/>
            <person name="Videau P."/>
        </authorList>
    </citation>
    <scope>NUCLEOTIDE SEQUENCE [LARGE SCALE GENOMIC DNA]</scope>
    <source>
        <strain evidence="4 5">11A07</strain>
    </source>
</reference>